<dbReference type="AlphaFoldDB" id="A0A4S9ENR2"/>
<dbReference type="SMART" id="SM00873">
    <property type="entry name" value="B3_4"/>
    <property type="match status" value="1"/>
</dbReference>
<sequence length="245" mass="26735">MTPIMRSVTELQKIVDSAVIARNVFDLRPDYLALLIAVDGITPSPSDSISESLLQSAEAAAKDRLSTTVVTEIPAVKAWRDTYKSFGAKPKKYQSSIEALTRRIPNGGLPRVNRLTDIYNGISVLHNLPLGGENLDAYTGAPKLIRASGTEGFETKTGIEHPDVGEVVWCDDEGVTCRNWNWRQCVRTQLKEETTSALFILDALAPMKREDVEKAGEELVEALKKGGEGLVVAKRVLGKEDAGDV</sequence>
<gene>
    <name evidence="2" type="ORF">D6D10_07045</name>
</gene>
<dbReference type="GO" id="GO:0003723">
    <property type="term" value="F:RNA binding"/>
    <property type="evidence" value="ECO:0007669"/>
    <property type="project" value="InterPro"/>
</dbReference>
<organism evidence="2 3">
    <name type="scientific">Aureobasidium pullulans</name>
    <name type="common">Black yeast</name>
    <name type="synonym">Pullularia pullulans</name>
    <dbReference type="NCBI Taxonomy" id="5580"/>
    <lineage>
        <taxon>Eukaryota</taxon>
        <taxon>Fungi</taxon>
        <taxon>Dikarya</taxon>
        <taxon>Ascomycota</taxon>
        <taxon>Pezizomycotina</taxon>
        <taxon>Dothideomycetes</taxon>
        <taxon>Dothideomycetidae</taxon>
        <taxon>Dothideales</taxon>
        <taxon>Saccotheciaceae</taxon>
        <taxon>Aureobasidium</taxon>
    </lineage>
</organism>
<evidence type="ECO:0000259" key="1">
    <source>
        <dbReference type="SMART" id="SM00873"/>
    </source>
</evidence>
<protein>
    <submittedName>
        <fullName evidence="2">B3/B4 tRNA-binding domain-containing protein</fullName>
    </submittedName>
</protein>
<feature type="domain" description="B3/B4 tRNA-binding" evidence="1">
    <location>
        <begin position="77"/>
        <end position="228"/>
    </location>
</feature>
<evidence type="ECO:0000313" key="3">
    <source>
        <dbReference type="Proteomes" id="UP000308953"/>
    </source>
</evidence>
<dbReference type="PANTHER" id="PTHR39209">
    <property type="match status" value="1"/>
</dbReference>
<dbReference type="SUPFAM" id="SSF56037">
    <property type="entry name" value="PheT/TilS domain"/>
    <property type="match status" value="1"/>
</dbReference>
<reference evidence="2 3" key="1">
    <citation type="submission" date="2018-10" db="EMBL/GenBank/DDBJ databases">
        <title>Fifty Aureobasidium pullulans genomes reveal a recombining polyextremotolerant generalist.</title>
        <authorList>
            <person name="Gostincar C."/>
            <person name="Turk M."/>
            <person name="Zajc J."/>
            <person name="Gunde-Cimerman N."/>
        </authorList>
    </citation>
    <scope>NUCLEOTIDE SEQUENCE [LARGE SCALE GENOMIC DNA]</scope>
    <source>
        <strain evidence="2 3">EXF-9785</strain>
    </source>
</reference>
<accession>A0A4S9ENR2</accession>
<dbReference type="Pfam" id="PF03483">
    <property type="entry name" value="B3_4"/>
    <property type="match status" value="1"/>
</dbReference>
<comment type="caution">
    <text evidence="2">The sequence shown here is derived from an EMBL/GenBank/DDBJ whole genome shotgun (WGS) entry which is preliminary data.</text>
</comment>
<dbReference type="EMBL" id="QZAV01000189">
    <property type="protein sequence ID" value="THX35999.1"/>
    <property type="molecule type" value="Genomic_DNA"/>
</dbReference>
<dbReference type="Proteomes" id="UP000308953">
    <property type="component" value="Unassembled WGS sequence"/>
</dbReference>
<evidence type="ECO:0000313" key="2">
    <source>
        <dbReference type="EMBL" id="THX35999.1"/>
    </source>
</evidence>
<dbReference type="InterPro" id="IPR020825">
    <property type="entry name" value="Phe-tRNA_synthase-like_B3/B4"/>
</dbReference>
<dbReference type="Gene3D" id="3.50.40.10">
    <property type="entry name" value="Phenylalanyl-trna Synthetase, Chain B, domain 3"/>
    <property type="match status" value="1"/>
</dbReference>
<proteinExistence type="predicted"/>
<dbReference type="InterPro" id="IPR005146">
    <property type="entry name" value="B3/B4_tRNA-bd"/>
</dbReference>
<dbReference type="PANTHER" id="PTHR39209:SF2">
    <property type="entry name" value="CYTOPLASMIC PROTEIN"/>
    <property type="match status" value="1"/>
</dbReference>
<name>A0A4S9ENR2_AURPU</name>
<dbReference type="GO" id="GO:0004826">
    <property type="term" value="F:phenylalanine-tRNA ligase activity"/>
    <property type="evidence" value="ECO:0007669"/>
    <property type="project" value="InterPro"/>
</dbReference>